<evidence type="ECO:0008006" key="3">
    <source>
        <dbReference type="Google" id="ProtNLM"/>
    </source>
</evidence>
<proteinExistence type="predicted"/>
<evidence type="ECO:0000313" key="2">
    <source>
        <dbReference type="Proteomes" id="UP000799537"/>
    </source>
</evidence>
<dbReference type="Proteomes" id="UP000799537">
    <property type="component" value="Unassembled WGS sequence"/>
</dbReference>
<name>A0A6A6CKE1_ZASCE</name>
<keyword evidence="2" id="KW-1185">Reference proteome</keyword>
<organism evidence="1 2">
    <name type="scientific">Zasmidium cellare ATCC 36951</name>
    <dbReference type="NCBI Taxonomy" id="1080233"/>
    <lineage>
        <taxon>Eukaryota</taxon>
        <taxon>Fungi</taxon>
        <taxon>Dikarya</taxon>
        <taxon>Ascomycota</taxon>
        <taxon>Pezizomycotina</taxon>
        <taxon>Dothideomycetes</taxon>
        <taxon>Dothideomycetidae</taxon>
        <taxon>Mycosphaerellales</taxon>
        <taxon>Mycosphaerellaceae</taxon>
        <taxon>Zasmidium</taxon>
    </lineage>
</organism>
<gene>
    <name evidence="1" type="ORF">M409DRAFT_23065</name>
</gene>
<protein>
    <recommendedName>
        <fullName evidence="3">SnoaL-like domain-containing protein</fullName>
    </recommendedName>
</protein>
<sequence>MADSAEHDCPFPYVGNREEFFHAIEPHTKSGGVFLHDVTNVSVKVQKGEAASSDGAASPWIPQGQTTAAYLEHLTRALAADFKAGSQCLESDLFRKHVHPNLIMTGSPNNIADGAEQYAKGYPTADLAFELHNITAKVHRGTREAEVYFSMREYARSAGENVLIRELCCEAFWQRRVEDGVWQIYRHNLLRGGGDESRSAGV</sequence>
<dbReference type="AlphaFoldDB" id="A0A6A6CKE1"/>
<evidence type="ECO:0000313" key="1">
    <source>
        <dbReference type="EMBL" id="KAF2166422.1"/>
    </source>
</evidence>
<reference evidence="1" key="1">
    <citation type="journal article" date="2020" name="Stud. Mycol.">
        <title>101 Dothideomycetes genomes: a test case for predicting lifestyles and emergence of pathogens.</title>
        <authorList>
            <person name="Haridas S."/>
            <person name="Albert R."/>
            <person name="Binder M."/>
            <person name="Bloem J."/>
            <person name="Labutti K."/>
            <person name="Salamov A."/>
            <person name="Andreopoulos B."/>
            <person name="Baker S."/>
            <person name="Barry K."/>
            <person name="Bills G."/>
            <person name="Bluhm B."/>
            <person name="Cannon C."/>
            <person name="Castanera R."/>
            <person name="Culley D."/>
            <person name="Daum C."/>
            <person name="Ezra D."/>
            <person name="Gonzalez J."/>
            <person name="Henrissat B."/>
            <person name="Kuo A."/>
            <person name="Liang C."/>
            <person name="Lipzen A."/>
            <person name="Lutzoni F."/>
            <person name="Magnuson J."/>
            <person name="Mondo S."/>
            <person name="Nolan M."/>
            <person name="Ohm R."/>
            <person name="Pangilinan J."/>
            <person name="Park H.-J."/>
            <person name="Ramirez L."/>
            <person name="Alfaro M."/>
            <person name="Sun H."/>
            <person name="Tritt A."/>
            <person name="Yoshinaga Y."/>
            <person name="Zwiers L.-H."/>
            <person name="Turgeon B."/>
            <person name="Goodwin S."/>
            <person name="Spatafora J."/>
            <person name="Crous P."/>
            <person name="Grigoriev I."/>
        </authorList>
    </citation>
    <scope>NUCLEOTIDE SEQUENCE</scope>
    <source>
        <strain evidence="1">ATCC 36951</strain>
    </source>
</reference>
<dbReference type="GeneID" id="54559886"/>
<accession>A0A6A6CKE1</accession>
<dbReference type="EMBL" id="ML993596">
    <property type="protein sequence ID" value="KAF2166422.1"/>
    <property type="molecule type" value="Genomic_DNA"/>
</dbReference>
<dbReference type="RefSeq" id="XP_033667311.1">
    <property type="nucleotide sequence ID" value="XM_033806614.1"/>
</dbReference>